<gene>
    <name evidence="2" type="ORF">ECPE_LOCUS9890</name>
</gene>
<feature type="transmembrane region" description="Helical" evidence="1">
    <location>
        <begin position="150"/>
        <end position="169"/>
    </location>
</feature>
<evidence type="ECO:0000313" key="3">
    <source>
        <dbReference type="Proteomes" id="UP000272942"/>
    </source>
</evidence>
<sequence length="192" mass="21878">MANSLCCCKANVDLDVGRTLFSVWIRQRLHEWNREYLGEEFRQIEKAADTFPSHLFFRKHLESSSPTDYTRSTNVKEYWATASMAFGKVVPPVTYWLPSYNPGRLHSISMEKHSCSRLLAQKSSIEFRTKVNSLPVALAANFVTPTVRELALTFVAAALTNFLAIRFLIEDPPVDDLMDEPIFTGRLGCDRL</sequence>
<proteinExistence type="predicted"/>
<keyword evidence="1" id="KW-1133">Transmembrane helix</keyword>
<name>A0A183ASF5_9TREM</name>
<keyword evidence="1" id="KW-0472">Membrane</keyword>
<dbReference type="AlphaFoldDB" id="A0A183ASF5"/>
<protein>
    <submittedName>
        <fullName evidence="4">Anoctamin</fullName>
    </submittedName>
</protein>
<dbReference type="WBParaSite" id="ECPE_0000992101-mRNA-1">
    <property type="protein sequence ID" value="ECPE_0000992101-mRNA-1"/>
    <property type="gene ID" value="ECPE_0000992101"/>
</dbReference>
<evidence type="ECO:0000313" key="2">
    <source>
        <dbReference type="EMBL" id="VDP86139.1"/>
    </source>
</evidence>
<organism evidence="4">
    <name type="scientific">Echinostoma caproni</name>
    <dbReference type="NCBI Taxonomy" id="27848"/>
    <lineage>
        <taxon>Eukaryota</taxon>
        <taxon>Metazoa</taxon>
        <taxon>Spiralia</taxon>
        <taxon>Lophotrochozoa</taxon>
        <taxon>Platyhelminthes</taxon>
        <taxon>Trematoda</taxon>
        <taxon>Digenea</taxon>
        <taxon>Plagiorchiida</taxon>
        <taxon>Echinostomata</taxon>
        <taxon>Echinostomatoidea</taxon>
        <taxon>Echinostomatidae</taxon>
        <taxon>Echinostoma</taxon>
    </lineage>
</organism>
<accession>A0A183ASF5</accession>
<dbReference type="Proteomes" id="UP000272942">
    <property type="component" value="Unassembled WGS sequence"/>
</dbReference>
<evidence type="ECO:0000313" key="4">
    <source>
        <dbReference type="WBParaSite" id="ECPE_0000992101-mRNA-1"/>
    </source>
</evidence>
<keyword evidence="3" id="KW-1185">Reference proteome</keyword>
<dbReference type="EMBL" id="UZAN01048143">
    <property type="protein sequence ID" value="VDP86139.1"/>
    <property type="molecule type" value="Genomic_DNA"/>
</dbReference>
<reference evidence="4" key="1">
    <citation type="submission" date="2016-06" db="UniProtKB">
        <authorList>
            <consortium name="WormBaseParasite"/>
        </authorList>
    </citation>
    <scope>IDENTIFICATION</scope>
</reference>
<reference evidence="2 3" key="2">
    <citation type="submission" date="2018-11" db="EMBL/GenBank/DDBJ databases">
        <authorList>
            <consortium name="Pathogen Informatics"/>
        </authorList>
    </citation>
    <scope>NUCLEOTIDE SEQUENCE [LARGE SCALE GENOMIC DNA]</scope>
    <source>
        <strain evidence="2 3">Egypt</strain>
    </source>
</reference>
<evidence type="ECO:0000256" key="1">
    <source>
        <dbReference type="SAM" id="Phobius"/>
    </source>
</evidence>
<keyword evidence="1" id="KW-0812">Transmembrane</keyword>